<protein>
    <submittedName>
        <fullName evidence="2">Uncharacterized protein</fullName>
    </submittedName>
</protein>
<evidence type="ECO:0000313" key="2">
    <source>
        <dbReference type="EMBL" id="RUS90363.1"/>
    </source>
</evidence>
<evidence type="ECO:0000256" key="1">
    <source>
        <dbReference type="SAM" id="Phobius"/>
    </source>
</evidence>
<gene>
    <name evidence="2" type="ORF">EGW08_001858</name>
</gene>
<dbReference type="AlphaFoldDB" id="A0A3S1CEB7"/>
<dbReference type="Proteomes" id="UP000271974">
    <property type="component" value="Unassembled WGS sequence"/>
</dbReference>
<dbReference type="EMBL" id="RQTK01000034">
    <property type="protein sequence ID" value="RUS90363.1"/>
    <property type="molecule type" value="Genomic_DNA"/>
</dbReference>
<reference evidence="2 3" key="1">
    <citation type="submission" date="2019-01" db="EMBL/GenBank/DDBJ databases">
        <title>A draft genome assembly of the solar-powered sea slug Elysia chlorotica.</title>
        <authorList>
            <person name="Cai H."/>
            <person name="Li Q."/>
            <person name="Fang X."/>
            <person name="Li J."/>
            <person name="Curtis N.E."/>
            <person name="Altenburger A."/>
            <person name="Shibata T."/>
            <person name="Feng M."/>
            <person name="Maeda T."/>
            <person name="Schwartz J.A."/>
            <person name="Shigenobu S."/>
            <person name="Lundholm N."/>
            <person name="Nishiyama T."/>
            <person name="Yang H."/>
            <person name="Hasebe M."/>
            <person name="Li S."/>
            <person name="Pierce S.K."/>
            <person name="Wang J."/>
        </authorList>
    </citation>
    <scope>NUCLEOTIDE SEQUENCE [LARGE SCALE GENOMIC DNA]</scope>
    <source>
        <strain evidence="2">EC2010</strain>
        <tissue evidence="2">Whole organism of an adult</tissue>
    </source>
</reference>
<keyword evidence="3" id="KW-1185">Reference proteome</keyword>
<comment type="caution">
    <text evidence="2">The sequence shown here is derived from an EMBL/GenBank/DDBJ whole genome shotgun (WGS) entry which is preliminary data.</text>
</comment>
<feature type="transmembrane region" description="Helical" evidence="1">
    <location>
        <begin position="6"/>
        <end position="28"/>
    </location>
</feature>
<sequence length="104" mass="12074">MWMNGLGVFFNIPPAVSIKIAIYCIFMFRKISTHKKRFNSTIIHVHVLLSGEQVSGRSKPLYYTIFVNIDADFSYHHRRKSLGQMFLLCMKQKDEATCLKTICV</sequence>
<keyword evidence="1" id="KW-0812">Transmembrane</keyword>
<keyword evidence="1" id="KW-0472">Membrane</keyword>
<name>A0A3S1CEB7_ELYCH</name>
<accession>A0A3S1CEB7</accession>
<organism evidence="2 3">
    <name type="scientific">Elysia chlorotica</name>
    <name type="common">Eastern emerald elysia</name>
    <name type="synonym">Sea slug</name>
    <dbReference type="NCBI Taxonomy" id="188477"/>
    <lineage>
        <taxon>Eukaryota</taxon>
        <taxon>Metazoa</taxon>
        <taxon>Spiralia</taxon>
        <taxon>Lophotrochozoa</taxon>
        <taxon>Mollusca</taxon>
        <taxon>Gastropoda</taxon>
        <taxon>Heterobranchia</taxon>
        <taxon>Euthyneura</taxon>
        <taxon>Panpulmonata</taxon>
        <taxon>Sacoglossa</taxon>
        <taxon>Placobranchoidea</taxon>
        <taxon>Plakobranchidae</taxon>
        <taxon>Elysia</taxon>
    </lineage>
</organism>
<evidence type="ECO:0000313" key="3">
    <source>
        <dbReference type="Proteomes" id="UP000271974"/>
    </source>
</evidence>
<proteinExistence type="predicted"/>
<keyword evidence="1" id="KW-1133">Transmembrane helix</keyword>